<evidence type="ECO:0000256" key="3">
    <source>
        <dbReference type="ARBA" id="ARBA00022692"/>
    </source>
</evidence>
<feature type="transmembrane region" description="Helical" evidence="6">
    <location>
        <begin position="410"/>
        <end position="430"/>
    </location>
</feature>
<evidence type="ECO:0000256" key="6">
    <source>
        <dbReference type="SAM" id="Phobius"/>
    </source>
</evidence>
<feature type="transmembrane region" description="Helical" evidence="6">
    <location>
        <begin position="12"/>
        <end position="32"/>
    </location>
</feature>
<dbReference type="PIRSF" id="PIRSF006060">
    <property type="entry name" value="AA_transporter"/>
    <property type="match status" value="1"/>
</dbReference>
<dbReference type="EMBL" id="CP020477">
    <property type="protein sequence ID" value="ARM75464.1"/>
    <property type="molecule type" value="Genomic_DNA"/>
</dbReference>
<dbReference type="Gene3D" id="1.20.1740.10">
    <property type="entry name" value="Amino acid/polyamine transporter I"/>
    <property type="match status" value="1"/>
</dbReference>
<feature type="transmembrane region" description="Helical" evidence="6">
    <location>
        <begin position="442"/>
        <end position="462"/>
    </location>
</feature>
<reference evidence="7 8" key="1">
    <citation type="submission" date="2017-03" db="EMBL/GenBank/DDBJ databases">
        <title>Sulfur activation and transportation mechanism of thermophilic Archaea Acidianus manzaensis YN-25.</title>
        <authorList>
            <person name="Ma Y."/>
            <person name="Yang Y."/>
            <person name="Xia J."/>
        </authorList>
    </citation>
    <scope>NUCLEOTIDE SEQUENCE [LARGE SCALE GENOMIC DNA]</scope>
    <source>
        <strain evidence="7 8">YN-25</strain>
    </source>
</reference>
<evidence type="ECO:0000313" key="7">
    <source>
        <dbReference type="EMBL" id="ARM75464.1"/>
    </source>
</evidence>
<evidence type="ECO:0000256" key="4">
    <source>
        <dbReference type="ARBA" id="ARBA00022989"/>
    </source>
</evidence>
<gene>
    <name evidence="7" type="ORF">B6F84_05085</name>
</gene>
<accession>A0A1W6JZ36</accession>
<feature type="transmembrane region" description="Helical" evidence="6">
    <location>
        <begin position="197"/>
        <end position="220"/>
    </location>
</feature>
<keyword evidence="4 6" id="KW-1133">Transmembrane helix</keyword>
<dbReference type="PANTHER" id="PTHR42770:SF7">
    <property type="entry name" value="MEMBRANE PROTEIN"/>
    <property type="match status" value="1"/>
</dbReference>
<keyword evidence="3 6" id="KW-0812">Transmembrane</keyword>
<dbReference type="Pfam" id="PF13520">
    <property type="entry name" value="AA_permease_2"/>
    <property type="match status" value="1"/>
</dbReference>
<evidence type="ECO:0000313" key="8">
    <source>
        <dbReference type="Proteomes" id="UP000193404"/>
    </source>
</evidence>
<feature type="transmembrane region" description="Helical" evidence="6">
    <location>
        <begin position="277"/>
        <end position="301"/>
    </location>
</feature>
<keyword evidence="2" id="KW-1003">Cell membrane</keyword>
<proteinExistence type="predicted"/>
<comment type="subcellular location">
    <subcellularLocation>
        <location evidence="1">Cell membrane</location>
        <topology evidence="1">Multi-pass membrane protein</topology>
    </subcellularLocation>
</comment>
<dbReference type="InterPro" id="IPR002293">
    <property type="entry name" value="AA/rel_permease1"/>
</dbReference>
<dbReference type="InterPro" id="IPR050367">
    <property type="entry name" value="APC_superfamily"/>
</dbReference>
<keyword evidence="8" id="KW-1185">Reference proteome</keyword>
<feature type="transmembrane region" description="Helical" evidence="6">
    <location>
        <begin position="232"/>
        <end position="252"/>
    </location>
</feature>
<dbReference type="OrthoDB" id="44166at2157"/>
<dbReference type="GO" id="GO:0022857">
    <property type="term" value="F:transmembrane transporter activity"/>
    <property type="evidence" value="ECO:0007669"/>
    <property type="project" value="InterPro"/>
</dbReference>
<sequence>MDNPDKLNKNSISLFGLAFITIAGVLPIIAPIEVAAFISNAQGAAIWPVILGYLLFLAVSLPILEYTRIAPFTGGYYGLAEIGFGKAVGKFTALCNYLFYNAWQMANAFFIGWLIVDTLYILYGILLPYYGWIILLVFTLLATFLITIQHPKNLSKILSISILFTLIIVVISAVYVISRSPFNSTYYLTPSSSPSGFTGIALATAIVGFYTFTGYASPLFYSEETVESRKNVWKAIYLGLTISAIVIALVTYSEVASVPLSNLSSVGSSSMPQLVSWIRYIPSIVLLIINIIIGAVSLIAFGGGSGAQARLLWSMSRDNFIKNSWINKLDNNRVPRNAALLNLVLAIIIVLVASSLMIYFYGYNANTVELSFYVAGTLSTILWYFHHFIPEMGLYAFLRKHKEFKFSKLRKIISGLVVPIAGIAFFIYTFYEGIIGDFVQPYLTAVVIGAILILFSIIYTLYKRNKGELGESVVLYNISENKGDIIDSIKAEK</sequence>
<dbReference type="RefSeq" id="WP_148691234.1">
    <property type="nucleotide sequence ID" value="NZ_CP020477.1"/>
</dbReference>
<evidence type="ECO:0000256" key="1">
    <source>
        <dbReference type="ARBA" id="ARBA00004651"/>
    </source>
</evidence>
<evidence type="ECO:0000256" key="5">
    <source>
        <dbReference type="ARBA" id="ARBA00023136"/>
    </source>
</evidence>
<dbReference type="GeneID" id="41590270"/>
<dbReference type="STRING" id="282676.B6F84_05085"/>
<dbReference type="KEGG" id="aman:B6F84_05085"/>
<feature type="transmembrane region" description="Helical" evidence="6">
    <location>
        <begin position="44"/>
        <end position="64"/>
    </location>
</feature>
<dbReference type="GO" id="GO:0005886">
    <property type="term" value="C:plasma membrane"/>
    <property type="evidence" value="ECO:0007669"/>
    <property type="project" value="UniProtKB-SubCell"/>
</dbReference>
<dbReference type="PANTHER" id="PTHR42770">
    <property type="entry name" value="AMINO ACID TRANSPORTER-RELATED"/>
    <property type="match status" value="1"/>
</dbReference>
<feature type="transmembrane region" description="Helical" evidence="6">
    <location>
        <begin position="381"/>
        <end position="398"/>
    </location>
</feature>
<dbReference type="AlphaFoldDB" id="A0A1W6JZ36"/>
<feature type="transmembrane region" description="Helical" evidence="6">
    <location>
        <begin position="338"/>
        <end position="361"/>
    </location>
</feature>
<evidence type="ECO:0000256" key="2">
    <source>
        <dbReference type="ARBA" id="ARBA00022475"/>
    </source>
</evidence>
<name>A0A1W6JZ36_9CREN</name>
<feature type="transmembrane region" description="Helical" evidence="6">
    <location>
        <begin position="157"/>
        <end position="177"/>
    </location>
</feature>
<feature type="transmembrane region" description="Helical" evidence="6">
    <location>
        <begin position="129"/>
        <end position="148"/>
    </location>
</feature>
<protein>
    <submittedName>
        <fullName evidence="7">Cationic amino acid permease</fullName>
    </submittedName>
</protein>
<keyword evidence="5 6" id="KW-0472">Membrane</keyword>
<dbReference type="Proteomes" id="UP000193404">
    <property type="component" value="Chromosome"/>
</dbReference>
<organism evidence="7 8">
    <name type="scientific">Acidianus manzaensis</name>
    <dbReference type="NCBI Taxonomy" id="282676"/>
    <lineage>
        <taxon>Archaea</taxon>
        <taxon>Thermoproteota</taxon>
        <taxon>Thermoprotei</taxon>
        <taxon>Sulfolobales</taxon>
        <taxon>Sulfolobaceae</taxon>
        <taxon>Acidianus</taxon>
    </lineage>
</organism>